<organism evidence="1 2">
    <name type="scientific">Peptococcus niger</name>
    <dbReference type="NCBI Taxonomy" id="2741"/>
    <lineage>
        <taxon>Bacteria</taxon>
        <taxon>Bacillati</taxon>
        <taxon>Bacillota</taxon>
        <taxon>Clostridia</taxon>
        <taxon>Eubacteriales</taxon>
        <taxon>Peptococcaceae</taxon>
        <taxon>Peptococcus</taxon>
    </lineage>
</organism>
<gene>
    <name evidence="1" type="ORF">SAMN04489866_104159</name>
</gene>
<dbReference type="AlphaFoldDB" id="A0A1G6VWF5"/>
<evidence type="ECO:0000313" key="2">
    <source>
        <dbReference type="Proteomes" id="UP000198995"/>
    </source>
</evidence>
<name>A0A1G6VWF5_PEPNI</name>
<dbReference type="Proteomes" id="UP000198995">
    <property type="component" value="Unassembled WGS sequence"/>
</dbReference>
<protein>
    <submittedName>
        <fullName evidence="1">Uncharacterized protein</fullName>
    </submittedName>
</protein>
<keyword evidence="2" id="KW-1185">Reference proteome</keyword>
<dbReference type="EMBL" id="FNAF01000004">
    <property type="protein sequence ID" value="SDD57844.1"/>
    <property type="molecule type" value="Genomic_DNA"/>
</dbReference>
<dbReference type="RefSeq" id="WP_091791619.1">
    <property type="nucleotide sequence ID" value="NZ_FNAF01000004.1"/>
</dbReference>
<reference evidence="1 2" key="1">
    <citation type="submission" date="2016-10" db="EMBL/GenBank/DDBJ databases">
        <authorList>
            <person name="de Groot N.N."/>
        </authorList>
    </citation>
    <scope>NUCLEOTIDE SEQUENCE [LARGE SCALE GENOMIC DNA]</scope>
    <source>
        <strain evidence="1 2">DSM 20475</strain>
    </source>
</reference>
<sequence length="134" mass="15477">MPEEKQDFTAYLVDENGNTKSYNFGSTANISVFLTECEVGSIETYRVRNETLAGLYICWVDPEAKEKGREYNAVGSRLAGVPVYGKLLMWRSYDDKALPIRENDIKFLERIAALYRAQLVKINRSKRRQERSLK</sequence>
<proteinExistence type="predicted"/>
<dbReference type="STRING" id="2741.SAMN04489866_104159"/>
<accession>A0A1G6VWF5</accession>
<evidence type="ECO:0000313" key="1">
    <source>
        <dbReference type="EMBL" id="SDD57844.1"/>
    </source>
</evidence>